<dbReference type="PROSITE" id="PS50850">
    <property type="entry name" value="MFS"/>
    <property type="match status" value="1"/>
</dbReference>
<feature type="transmembrane region" description="Helical" evidence="14">
    <location>
        <begin position="79"/>
        <end position="98"/>
    </location>
</feature>
<feature type="transmembrane region" description="Helical" evidence="14">
    <location>
        <begin position="400"/>
        <end position="422"/>
    </location>
</feature>
<evidence type="ECO:0000256" key="9">
    <source>
        <dbReference type="ARBA" id="ARBA00023065"/>
    </source>
</evidence>
<keyword evidence="11" id="KW-0325">Glycoprotein</keyword>
<dbReference type="SUPFAM" id="SSF103473">
    <property type="entry name" value="MFS general substrate transporter"/>
    <property type="match status" value="1"/>
</dbReference>
<dbReference type="HOGENOM" id="CLU_001265_5_0_1"/>
<dbReference type="GO" id="GO:0015293">
    <property type="term" value="F:symporter activity"/>
    <property type="evidence" value="ECO:0007669"/>
    <property type="project" value="UniProtKB-KW"/>
</dbReference>
<evidence type="ECO:0000313" key="16">
    <source>
        <dbReference type="Ensembl" id="ENSOCUP00000012050.4"/>
    </source>
</evidence>
<feature type="transmembrane region" description="Helical" evidence="14">
    <location>
        <begin position="173"/>
        <end position="192"/>
    </location>
</feature>
<dbReference type="InterPro" id="IPR004745">
    <property type="entry name" value="Pi_cotranspt"/>
</dbReference>
<feature type="transmembrane region" description="Helical" evidence="14">
    <location>
        <begin position="366"/>
        <end position="388"/>
    </location>
</feature>
<dbReference type="InterPro" id="IPR011701">
    <property type="entry name" value="MFS"/>
</dbReference>
<proteinExistence type="inferred from homology"/>
<keyword evidence="3" id="KW-0813">Transport</keyword>
<dbReference type="Ensembl" id="ENSOCUT00000014018.4">
    <property type="protein sequence ID" value="ENSOCUP00000012050.4"/>
    <property type="gene ID" value="ENSOCUG00000014021.4"/>
</dbReference>
<dbReference type="GO" id="GO:0006820">
    <property type="term" value="P:monoatomic anion transport"/>
    <property type="evidence" value="ECO:0007669"/>
    <property type="project" value="TreeGrafter"/>
</dbReference>
<dbReference type="EMBL" id="AAGW02052080">
    <property type="status" value="NOT_ANNOTATED_CDS"/>
    <property type="molecule type" value="Genomic_DNA"/>
</dbReference>
<accession>G1T6K4</accession>
<evidence type="ECO:0000256" key="10">
    <source>
        <dbReference type="ARBA" id="ARBA00023136"/>
    </source>
</evidence>
<feature type="transmembrane region" description="Helical" evidence="14">
    <location>
        <begin position="198"/>
        <end position="221"/>
    </location>
</feature>
<reference evidence="16" key="2">
    <citation type="submission" date="2025-08" db="UniProtKB">
        <authorList>
            <consortium name="Ensembl"/>
        </authorList>
    </citation>
    <scope>IDENTIFICATION</scope>
    <source>
        <strain evidence="16">Thorbecke</strain>
    </source>
</reference>
<dbReference type="InterPro" id="IPR036259">
    <property type="entry name" value="MFS_trans_sf"/>
</dbReference>
<evidence type="ECO:0000256" key="2">
    <source>
        <dbReference type="ARBA" id="ARBA00008586"/>
    </source>
</evidence>
<dbReference type="GeneTree" id="ENSGT00940000162346"/>
<dbReference type="GO" id="GO:0016324">
    <property type="term" value="C:apical plasma membrane"/>
    <property type="evidence" value="ECO:0007669"/>
    <property type="project" value="UniProtKB-SubCell"/>
</dbReference>
<dbReference type="CDD" id="cd17318">
    <property type="entry name" value="MFS_SLC17"/>
    <property type="match status" value="1"/>
</dbReference>
<evidence type="ECO:0000256" key="11">
    <source>
        <dbReference type="ARBA" id="ARBA00023180"/>
    </source>
</evidence>
<keyword evidence="6" id="KW-0769">Symport</keyword>
<feature type="transmembrane region" description="Helical" evidence="14">
    <location>
        <begin position="110"/>
        <end position="129"/>
    </location>
</feature>
<feature type="transmembrane region" description="Helical" evidence="14">
    <location>
        <begin position="339"/>
        <end position="360"/>
    </location>
</feature>
<dbReference type="FunFam" id="1.20.1250.20:FF:000003">
    <property type="entry name" value="Solute carrier family 17 member 3"/>
    <property type="match status" value="1"/>
</dbReference>
<keyword evidence="8" id="KW-0915">Sodium</keyword>
<evidence type="ECO:0000256" key="3">
    <source>
        <dbReference type="ARBA" id="ARBA00022448"/>
    </source>
</evidence>
<dbReference type="Pfam" id="PF07690">
    <property type="entry name" value="MFS_1"/>
    <property type="match status" value="1"/>
</dbReference>
<keyword evidence="10 14" id="KW-0472">Membrane</keyword>
<dbReference type="Gene3D" id="1.20.1250.20">
    <property type="entry name" value="MFS general substrate transporter like domains"/>
    <property type="match status" value="2"/>
</dbReference>
<keyword evidence="7 14" id="KW-1133">Transmembrane helix</keyword>
<comment type="subcellular location">
    <subcellularLocation>
        <location evidence="1">Apical cell membrane</location>
        <topology evidence="1">Multi-pass membrane protein</topology>
    </subcellularLocation>
</comment>
<dbReference type="PANTHER" id="PTHR11662">
    <property type="entry name" value="SOLUTE CARRIER FAMILY 17"/>
    <property type="match status" value="1"/>
</dbReference>
<keyword evidence="4" id="KW-1003">Cell membrane</keyword>
<dbReference type="Proteomes" id="UP000001811">
    <property type="component" value="Chromosome 12"/>
</dbReference>
<evidence type="ECO:0000256" key="5">
    <source>
        <dbReference type="ARBA" id="ARBA00022692"/>
    </source>
</evidence>
<evidence type="ECO:0000256" key="13">
    <source>
        <dbReference type="ARBA" id="ARBA00035839"/>
    </source>
</evidence>
<dbReference type="GO" id="GO:0035435">
    <property type="term" value="P:phosphate ion transmembrane transport"/>
    <property type="evidence" value="ECO:0007669"/>
    <property type="project" value="InterPro"/>
</dbReference>
<dbReference type="InterPro" id="IPR020846">
    <property type="entry name" value="MFS_dom"/>
</dbReference>
<gene>
    <name evidence="16" type="primary">SLC17A1</name>
</gene>
<dbReference type="GO" id="GO:0005315">
    <property type="term" value="F:phosphate transmembrane transporter activity"/>
    <property type="evidence" value="ECO:0007669"/>
    <property type="project" value="InterPro"/>
</dbReference>
<keyword evidence="9" id="KW-0406">Ion transport</keyword>
<dbReference type="GO" id="GO:0046415">
    <property type="term" value="P:urate metabolic process"/>
    <property type="evidence" value="ECO:0007669"/>
    <property type="project" value="Ensembl"/>
</dbReference>
<dbReference type="PANTHER" id="PTHR11662:SF26">
    <property type="entry name" value="SODIUM-DEPENDENT PHOSPHATE TRANSPORT PROTEIN 1"/>
    <property type="match status" value="1"/>
</dbReference>
<dbReference type="GO" id="GO:0015747">
    <property type="term" value="P:urate transport"/>
    <property type="evidence" value="ECO:0007669"/>
    <property type="project" value="Ensembl"/>
</dbReference>
<dbReference type="AlphaFoldDB" id="G1T6K4"/>
<feature type="transmembrane region" description="Helical" evidence="14">
    <location>
        <begin position="21"/>
        <end position="48"/>
    </location>
</feature>
<evidence type="ECO:0000256" key="8">
    <source>
        <dbReference type="ARBA" id="ARBA00023053"/>
    </source>
</evidence>
<protein>
    <submittedName>
        <fullName evidence="16">Solute carrier family 17 member 1</fullName>
    </submittedName>
</protein>
<evidence type="ECO:0000259" key="15">
    <source>
        <dbReference type="PROSITE" id="PS50850"/>
    </source>
</evidence>
<name>G1T6K4_RABIT</name>
<feature type="transmembrane region" description="Helical" evidence="14">
    <location>
        <begin position="428"/>
        <end position="450"/>
    </location>
</feature>
<dbReference type="GO" id="GO:0044341">
    <property type="term" value="P:sodium-dependent phosphate transport"/>
    <property type="evidence" value="ECO:0007669"/>
    <property type="project" value="Ensembl"/>
</dbReference>
<dbReference type="FunFam" id="1.20.1250.20:FF:000060">
    <property type="entry name" value="Solute carrier family 17 member 3"/>
    <property type="match status" value="1"/>
</dbReference>
<reference evidence="16" key="3">
    <citation type="submission" date="2025-09" db="UniProtKB">
        <authorList>
            <consortium name="Ensembl"/>
        </authorList>
    </citation>
    <scope>IDENTIFICATION</scope>
    <source>
        <strain evidence="16">Thorbecke</strain>
    </source>
</reference>
<comment type="similarity">
    <text evidence="2">Belongs to the major facilitator superfamily. Sodium/anion cotransporter family.</text>
</comment>
<evidence type="ECO:0000256" key="7">
    <source>
        <dbReference type="ARBA" id="ARBA00022989"/>
    </source>
</evidence>
<feature type="transmembrane region" description="Helical" evidence="14">
    <location>
        <begin position="262"/>
        <end position="285"/>
    </location>
</feature>
<dbReference type="FunCoup" id="G1T6K4">
    <property type="interactions" value="9"/>
</dbReference>
<reference evidence="16 17" key="1">
    <citation type="journal article" date="2011" name="Nature">
        <title>A high-resolution map of human evolutionary constraint using 29 mammals.</title>
        <authorList>
            <person name="Lindblad-Toh K."/>
            <person name="Garber M."/>
            <person name="Zuk O."/>
            <person name="Lin M.F."/>
            <person name="Parker B.J."/>
            <person name="Washietl S."/>
            <person name="Kheradpour P."/>
            <person name="Ernst J."/>
            <person name="Jordan G."/>
            <person name="Mauceli E."/>
            <person name="Ward L.D."/>
            <person name="Lowe C.B."/>
            <person name="Holloway A.K."/>
            <person name="Clamp M."/>
            <person name="Gnerre S."/>
            <person name="Alfoldi J."/>
            <person name="Beal K."/>
            <person name="Chang J."/>
            <person name="Clawson H."/>
            <person name="Cuff J."/>
            <person name="Di Palma F."/>
            <person name="Fitzgerald S."/>
            <person name="Flicek P."/>
            <person name="Guttman M."/>
            <person name="Hubisz M.J."/>
            <person name="Jaffe D.B."/>
            <person name="Jungreis I."/>
            <person name="Kent W.J."/>
            <person name="Kostka D."/>
            <person name="Lara M."/>
            <person name="Martins A.L."/>
            <person name="Massingham T."/>
            <person name="Moltke I."/>
            <person name="Raney B.J."/>
            <person name="Rasmussen M.D."/>
            <person name="Robinson J."/>
            <person name="Stark A."/>
            <person name="Vilella A.J."/>
            <person name="Wen J."/>
            <person name="Xie X."/>
            <person name="Zody M.C."/>
            <person name="Baldwin J."/>
            <person name="Bloom T."/>
            <person name="Chin C.W."/>
            <person name="Heiman D."/>
            <person name="Nicol R."/>
            <person name="Nusbaum C."/>
            <person name="Young S."/>
            <person name="Wilkinson J."/>
            <person name="Worley K.C."/>
            <person name="Kovar C.L."/>
            <person name="Muzny D.M."/>
            <person name="Gibbs R.A."/>
            <person name="Cree A."/>
            <person name="Dihn H.H."/>
            <person name="Fowler G."/>
            <person name="Jhangiani S."/>
            <person name="Joshi V."/>
            <person name="Lee S."/>
            <person name="Lewis L.R."/>
            <person name="Nazareth L.V."/>
            <person name="Okwuonu G."/>
            <person name="Santibanez J."/>
            <person name="Warren W.C."/>
            <person name="Mardis E.R."/>
            <person name="Weinstock G.M."/>
            <person name="Wilson R.K."/>
            <person name="Delehaunty K."/>
            <person name="Dooling D."/>
            <person name="Fronik C."/>
            <person name="Fulton L."/>
            <person name="Fulton B."/>
            <person name="Graves T."/>
            <person name="Minx P."/>
            <person name="Sodergren E."/>
            <person name="Birney E."/>
            <person name="Margulies E.H."/>
            <person name="Herrero J."/>
            <person name="Green E.D."/>
            <person name="Haussler D."/>
            <person name="Siepel A."/>
            <person name="Goldman N."/>
            <person name="Pollard K.S."/>
            <person name="Pedersen J.S."/>
            <person name="Lander E.S."/>
            <person name="Kellis M."/>
        </authorList>
    </citation>
    <scope>NUCLEOTIDE SEQUENCE [LARGE SCALE GENOMIC DNA]</scope>
    <source>
        <strain evidence="16 17">Thorbecke inbred</strain>
    </source>
</reference>
<feature type="transmembrane region" description="Helical" evidence="14">
    <location>
        <begin position="305"/>
        <end position="327"/>
    </location>
</feature>
<dbReference type="Bgee" id="ENSOCUG00000014021">
    <property type="expression patterns" value="Expressed in adult mammalian kidney and 12 other cell types or tissues"/>
</dbReference>
<dbReference type="InParanoid" id="G1T6K4"/>
<dbReference type="InterPro" id="IPR050382">
    <property type="entry name" value="MFS_Na/Anion_cotransporter"/>
</dbReference>
<evidence type="ECO:0000313" key="17">
    <source>
        <dbReference type="Proteomes" id="UP000001811"/>
    </source>
</evidence>
<feature type="domain" description="Major facilitator superfamily (MFS) profile" evidence="15">
    <location>
        <begin position="16"/>
        <end position="455"/>
    </location>
</feature>
<evidence type="ECO:0000256" key="12">
    <source>
        <dbReference type="ARBA" id="ARBA00023201"/>
    </source>
</evidence>
<evidence type="ECO:0000256" key="4">
    <source>
        <dbReference type="ARBA" id="ARBA00022475"/>
    </source>
</evidence>
<comment type="catalytic activity">
    <reaction evidence="13">
        <text>3 Na(+)(out) + phosphate(out) = 3 Na(+)(in) + phosphate(in)</text>
        <dbReference type="Rhea" id="RHEA:71255"/>
        <dbReference type="ChEBI" id="CHEBI:29101"/>
        <dbReference type="ChEBI" id="CHEBI:43474"/>
    </reaction>
</comment>
<evidence type="ECO:0000256" key="1">
    <source>
        <dbReference type="ARBA" id="ARBA00004424"/>
    </source>
</evidence>
<dbReference type="GO" id="GO:0006814">
    <property type="term" value="P:sodium ion transport"/>
    <property type="evidence" value="ECO:0007669"/>
    <property type="project" value="UniProtKB-KW"/>
</dbReference>
<keyword evidence="17" id="KW-1185">Reference proteome</keyword>
<keyword evidence="12" id="KW-0739">Sodium transport</keyword>
<evidence type="ECO:0000256" key="6">
    <source>
        <dbReference type="ARBA" id="ARBA00022847"/>
    </source>
</evidence>
<keyword evidence="5 14" id="KW-0812">Transmembrane</keyword>
<dbReference type="NCBIfam" id="TIGR00894">
    <property type="entry name" value="2A0114euk"/>
    <property type="match status" value="1"/>
</dbReference>
<sequence>KQMDNQFPSRKGPCFCSFRYVLALFMHFCNIVIIAQRMCLSLTMVAMVNNTNLHGSPNTSAEKRLDNTKNPVYNWSPDVQGIIFSSIFYGAFLIQIPVGYISGIYSIKKLIGFALFLSSLVSIFIPQAAAVGETWIIVCRVVQGITQGTVTTAQHEIWVKWAPPLERGRLTSMSLSGFLLGPFIVLLVTGIICESLGWPMVFYIFGACGCAVCLLWFVLYYDDPKDHPCVSLHEKEYITSSLIQQGSSTRQSLPIKAMIKSLPLWAISFCCFAYLWTYSMLIVYTPTLINSMLHVDIRENGLLSSLPYLFAWICGVIAGHTADFLMSRNMLSLTAIRKLFTAIGLLLPIVFSMCLLYLSSGFYSTITFLILANASSSFCLGGALINALDLAPRYYVFIKGVTTLIGMTGGMTSSTVAGLFLSQDPESSWFKIFLLMSIINVISVIFYLIFAKAEIQDWAKEKQHTRL</sequence>
<organism evidence="16 17">
    <name type="scientific">Oryctolagus cuniculus</name>
    <name type="common">Rabbit</name>
    <dbReference type="NCBI Taxonomy" id="9986"/>
    <lineage>
        <taxon>Eukaryota</taxon>
        <taxon>Metazoa</taxon>
        <taxon>Chordata</taxon>
        <taxon>Craniata</taxon>
        <taxon>Vertebrata</taxon>
        <taxon>Euteleostomi</taxon>
        <taxon>Mammalia</taxon>
        <taxon>Eutheria</taxon>
        <taxon>Euarchontoglires</taxon>
        <taxon>Glires</taxon>
        <taxon>Lagomorpha</taxon>
        <taxon>Leporidae</taxon>
        <taxon>Oryctolagus</taxon>
    </lineage>
</organism>
<evidence type="ECO:0000256" key="14">
    <source>
        <dbReference type="SAM" id="Phobius"/>
    </source>
</evidence>